<accession>A0A3Q4H828</accession>
<dbReference type="Proteomes" id="UP000261580">
    <property type="component" value="Unassembled WGS sequence"/>
</dbReference>
<dbReference type="STRING" id="32507.ENSNBRP00000012592"/>
<dbReference type="Ensembl" id="ENSNBRT00000012954.1">
    <property type="protein sequence ID" value="ENSNBRP00000012592.1"/>
    <property type="gene ID" value="ENSNBRG00000009828.1"/>
</dbReference>
<sequence>MLCICNQTLKNKFVMCIAGDWKNHFSSEQLTRFTSVISKELEGESFPLPWSLD</sequence>
<name>A0A3Q4H828_NEOBR</name>
<evidence type="ECO:0000313" key="1">
    <source>
        <dbReference type="Ensembl" id="ENSNBRP00000012592.1"/>
    </source>
</evidence>
<dbReference type="Gene3D" id="3.40.50.300">
    <property type="entry name" value="P-loop containing nucleotide triphosphate hydrolases"/>
    <property type="match status" value="1"/>
</dbReference>
<dbReference type="InterPro" id="IPR027417">
    <property type="entry name" value="P-loop_NTPase"/>
</dbReference>
<evidence type="ECO:0008006" key="3">
    <source>
        <dbReference type="Google" id="ProtNLM"/>
    </source>
</evidence>
<dbReference type="AlphaFoldDB" id="A0A3Q4H828"/>
<reference evidence="1" key="1">
    <citation type="submission" date="2025-08" db="UniProtKB">
        <authorList>
            <consortium name="Ensembl"/>
        </authorList>
    </citation>
    <scope>IDENTIFICATION</scope>
</reference>
<protein>
    <recommendedName>
        <fullName evidence="3">Sulfotransferase</fullName>
    </recommendedName>
</protein>
<proteinExistence type="predicted"/>
<evidence type="ECO:0000313" key="2">
    <source>
        <dbReference type="Proteomes" id="UP000261580"/>
    </source>
</evidence>
<organism evidence="1 2">
    <name type="scientific">Neolamprologus brichardi</name>
    <name type="common">Fairy cichlid</name>
    <name type="synonym">Lamprologus brichardi</name>
    <dbReference type="NCBI Taxonomy" id="32507"/>
    <lineage>
        <taxon>Eukaryota</taxon>
        <taxon>Metazoa</taxon>
        <taxon>Chordata</taxon>
        <taxon>Craniata</taxon>
        <taxon>Vertebrata</taxon>
        <taxon>Euteleostomi</taxon>
        <taxon>Actinopterygii</taxon>
        <taxon>Neopterygii</taxon>
        <taxon>Teleostei</taxon>
        <taxon>Neoteleostei</taxon>
        <taxon>Acanthomorphata</taxon>
        <taxon>Ovalentaria</taxon>
        <taxon>Cichlomorphae</taxon>
        <taxon>Cichliformes</taxon>
        <taxon>Cichlidae</taxon>
        <taxon>African cichlids</taxon>
        <taxon>Pseudocrenilabrinae</taxon>
        <taxon>Lamprologini</taxon>
        <taxon>Neolamprologus</taxon>
    </lineage>
</organism>
<keyword evidence="2" id="KW-1185">Reference proteome</keyword>
<reference evidence="1" key="2">
    <citation type="submission" date="2025-09" db="UniProtKB">
        <authorList>
            <consortium name="Ensembl"/>
        </authorList>
    </citation>
    <scope>IDENTIFICATION</scope>
</reference>
<dbReference type="Bgee" id="ENSNBRG00000009828">
    <property type="expression patterns" value="Expressed in liver and 6 other cell types or tissues"/>
</dbReference>